<dbReference type="InterPro" id="IPR001969">
    <property type="entry name" value="Aspartic_peptidase_AS"/>
</dbReference>
<dbReference type="InterPro" id="IPR018061">
    <property type="entry name" value="Retropepsins"/>
</dbReference>
<dbReference type="Pfam" id="PF00077">
    <property type="entry name" value="RVP"/>
    <property type="match status" value="1"/>
</dbReference>
<keyword evidence="1" id="KW-0645">Protease</keyword>
<dbReference type="PROSITE" id="PS50175">
    <property type="entry name" value="ASP_PROT_RETROV"/>
    <property type="match status" value="1"/>
</dbReference>
<dbReference type="AlphaFoldDB" id="A0A9Q3J6M4"/>
<keyword evidence="2" id="KW-0378">Hydrolase</keyword>
<name>A0A9Q3J6M4_9BASI</name>
<evidence type="ECO:0000313" key="4">
    <source>
        <dbReference type="EMBL" id="MBW0556514.1"/>
    </source>
</evidence>
<dbReference type="GO" id="GO:0004190">
    <property type="term" value="F:aspartic-type endopeptidase activity"/>
    <property type="evidence" value="ECO:0007669"/>
    <property type="project" value="UniProtKB-KW"/>
</dbReference>
<dbReference type="GO" id="GO:0006508">
    <property type="term" value="P:proteolysis"/>
    <property type="evidence" value="ECO:0007669"/>
    <property type="project" value="InterPro"/>
</dbReference>
<evidence type="ECO:0000256" key="2">
    <source>
        <dbReference type="ARBA" id="ARBA00022801"/>
    </source>
</evidence>
<dbReference type="SUPFAM" id="SSF50630">
    <property type="entry name" value="Acid proteases"/>
    <property type="match status" value="1"/>
</dbReference>
<dbReference type="CDD" id="cd00303">
    <property type="entry name" value="retropepsin_like"/>
    <property type="match status" value="1"/>
</dbReference>
<evidence type="ECO:0000259" key="3">
    <source>
        <dbReference type="PROSITE" id="PS50175"/>
    </source>
</evidence>
<reference evidence="4" key="1">
    <citation type="submission" date="2021-03" db="EMBL/GenBank/DDBJ databases">
        <title>Draft genome sequence of rust myrtle Austropuccinia psidii MF-1, a brazilian biotype.</title>
        <authorList>
            <person name="Quecine M.C."/>
            <person name="Pachon D.M.R."/>
            <person name="Bonatelli M.L."/>
            <person name="Correr F.H."/>
            <person name="Franceschini L.M."/>
            <person name="Leite T.F."/>
            <person name="Margarido G.R.A."/>
            <person name="Almeida C.A."/>
            <person name="Ferrarezi J.A."/>
            <person name="Labate C.A."/>
        </authorList>
    </citation>
    <scope>NUCLEOTIDE SEQUENCE</scope>
    <source>
        <strain evidence="4">MF-1</strain>
    </source>
</reference>
<dbReference type="Gene3D" id="2.40.70.10">
    <property type="entry name" value="Acid Proteases"/>
    <property type="match status" value="1"/>
</dbReference>
<protein>
    <recommendedName>
        <fullName evidence="3">Peptidase A2 domain-containing protein</fullName>
    </recommendedName>
</protein>
<keyword evidence="1" id="KW-0064">Aspartyl protease</keyword>
<organism evidence="4 5">
    <name type="scientific">Austropuccinia psidii MF-1</name>
    <dbReference type="NCBI Taxonomy" id="1389203"/>
    <lineage>
        <taxon>Eukaryota</taxon>
        <taxon>Fungi</taxon>
        <taxon>Dikarya</taxon>
        <taxon>Basidiomycota</taxon>
        <taxon>Pucciniomycotina</taxon>
        <taxon>Pucciniomycetes</taxon>
        <taxon>Pucciniales</taxon>
        <taxon>Sphaerophragmiaceae</taxon>
        <taxon>Austropuccinia</taxon>
    </lineage>
</organism>
<feature type="domain" description="Peptidase A2" evidence="3">
    <location>
        <begin position="120"/>
        <end position="157"/>
    </location>
</feature>
<accession>A0A9Q3J6M4</accession>
<dbReference type="PROSITE" id="PS00141">
    <property type="entry name" value="ASP_PROTEASE"/>
    <property type="match status" value="1"/>
</dbReference>
<evidence type="ECO:0000256" key="1">
    <source>
        <dbReference type="ARBA" id="ARBA00022750"/>
    </source>
</evidence>
<gene>
    <name evidence="4" type="ORF">O181_096229</name>
</gene>
<dbReference type="InterPro" id="IPR001995">
    <property type="entry name" value="Peptidase_A2_cat"/>
</dbReference>
<dbReference type="InterPro" id="IPR021109">
    <property type="entry name" value="Peptidase_aspartic_dom_sf"/>
</dbReference>
<proteinExistence type="predicted"/>
<dbReference type="Proteomes" id="UP000765509">
    <property type="component" value="Unassembled WGS sequence"/>
</dbReference>
<evidence type="ECO:0000313" key="5">
    <source>
        <dbReference type="Proteomes" id="UP000765509"/>
    </source>
</evidence>
<dbReference type="EMBL" id="AVOT02064018">
    <property type="protein sequence ID" value="MBW0556514.1"/>
    <property type="molecule type" value="Genomic_DNA"/>
</dbReference>
<comment type="caution">
    <text evidence="4">The sequence shown here is derived from an EMBL/GenBank/DDBJ whole genome shotgun (WGS) entry which is preliminary data.</text>
</comment>
<keyword evidence="5" id="KW-1185">Reference proteome</keyword>
<dbReference type="OrthoDB" id="778454at2759"/>
<sequence>MDEIKTIIKAPKEDRIAVKSRKKDREEIPIVEKVMNKVLDQKINLSLEEILTISPRFMNELKFLSDTEKKYLMSLKSINNEEKVEDQEGNLQDIIIEQRMYYAYPLGMIEVSIGLEGHKVKALLDTGAELSIITEVESIKEGIPMRELNMMLKGVGGHSKAIVGLSENTLLILPSGHERKIHFFVARGSVHTVIGRPFLADNGIRLEHSQTQGDILSFRELDGRGYAYLYAYQKAKDGMHNHQRQWSYVI</sequence>